<protein>
    <submittedName>
        <fullName evidence="2">Uncharacterized protein</fullName>
    </submittedName>
</protein>
<keyword evidence="3" id="KW-1185">Reference proteome</keyword>
<reference evidence="2 3" key="1">
    <citation type="submission" date="2023-02" db="EMBL/GenBank/DDBJ databases">
        <title>LHISI_Scaffold_Assembly.</title>
        <authorList>
            <person name="Stuart O.P."/>
            <person name="Cleave R."/>
            <person name="Magrath M.J.L."/>
            <person name="Mikheyev A.S."/>
        </authorList>
    </citation>
    <scope>NUCLEOTIDE SEQUENCE [LARGE SCALE GENOMIC DNA]</scope>
    <source>
        <strain evidence="2">Daus_M_001</strain>
        <tissue evidence="2">Leg muscle</tissue>
    </source>
</reference>
<dbReference type="Proteomes" id="UP001159363">
    <property type="component" value="Chromosome 1"/>
</dbReference>
<evidence type="ECO:0000256" key="1">
    <source>
        <dbReference type="SAM" id="MobiDB-lite"/>
    </source>
</evidence>
<dbReference type="EMBL" id="JARBHB010000001">
    <property type="protein sequence ID" value="KAJ8895574.1"/>
    <property type="molecule type" value="Genomic_DNA"/>
</dbReference>
<accession>A0ABQ9IG03</accession>
<name>A0ABQ9IG03_9NEOP</name>
<organism evidence="2 3">
    <name type="scientific">Dryococelus australis</name>
    <dbReference type="NCBI Taxonomy" id="614101"/>
    <lineage>
        <taxon>Eukaryota</taxon>
        <taxon>Metazoa</taxon>
        <taxon>Ecdysozoa</taxon>
        <taxon>Arthropoda</taxon>
        <taxon>Hexapoda</taxon>
        <taxon>Insecta</taxon>
        <taxon>Pterygota</taxon>
        <taxon>Neoptera</taxon>
        <taxon>Polyneoptera</taxon>
        <taxon>Phasmatodea</taxon>
        <taxon>Verophasmatodea</taxon>
        <taxon>Anareolatae</taxon>
        <taxon>Phasmatidae</taxon>
        <taxon>Eurycanthinae</taxon>
        <taxon>Dryococelus</taxon>
    </lineage>
</organism>
<feature type="region of interest" description="Disordered" evidence="1">
    <location>
        <begin position="191"/>
        <end position="264"/>
    </location>
</feature>
<evidence type="ECO:0000313" key="2">
    <source>
        <dbReference type="EMBL" id="KAJ8895574.1"/>
    </source>
</evidence>
<gene>
    <name evidence="2" type="ORF">PR048_000910</name>
</gene>
<feature type="compositionally biased region" description="Basic and acidic residues" evidence="1">
    <location>
        <begin position="201"/>
        <end position="222"/>
    </location>
</feature>
<feature type="region of interest" description="Disordered" evidence="1">
    <location>
        <begin position="330"/>
        <end position="352"/>
    </location>
</feature>
<evidence type="ECO:0000313" key="3">
    <source>
        <dbReference type="Proteomes" id="UP001159363"/>
    </source>
</evidence>
<feature type="region of interest" description="Disordered" evidence="1">
    <location>
        <begin position="292"/>
        <end position="312"/>
    </location>
</feature>
<comment type="caution">
    <text evidence="2">The sequence shown here is derived from an EMBL/GenBank/DDBJ whole genome shotgun (WGS) entry which is preliminary data.</text>
</comment>
<proteinExistence type="predicted"/>
<sequence length="747" mass="82407">MPISTAHWLSTVTVKGDDWTPLSRRRIGREGSAPQVTIVVGRGWTVNNTGSRDNTATTEPIADLHGNKKRTPYRQVWSHARTVANEQTSATRLYKGLWSLAYRTRNSHQIQIKSQFNKKNGGSGGTVASALASHHDDLGSLLDFLMWESCWTMPLAGGFLGVLPFPPALYFQRRSILGSHFMSCSGMTGSYGSRLESPSLEDSKGLTVRDSRGSRKHPEEAPVRSVLHHKRSAGLEPGSLGRADGPVRDCPGGGGQKGDGEDHTLQARRAVATPVGRRVLMTGLHVRRMTTAPLPPDTQGLMGTQSPSLPPTARRHLPVLLYTYPPRVRVPGCRRRSPGPDTHTPQGRRVVEGTEAELPLISSTTSPSAPGNPHANTGNFYFATYKALFHSTVPRSVKVSASLRKTSWWLFGQHLPPPPPFLGPTGSRVPDTAARTGSLVEATWRPQFLRGSGVLCPHLPLSLSLFLSLSLGREKAWVFRRRERLSGVSRSERPWVDPNSTAVTSVLQEAEETRAWVRSKGGETSRAAPCFAPTGRADTTDLTRWQEGKFNVGTRSGYRAHRTRTLPHFISKHAIPPGIETGSSRREGEWSEDYAHTAAGDCQTLTHTTASCLLLAHSRRTVVQSQQYEKRTSLPRLRMNPRNTRGSNHRGVYRNISPQCKVWVWCTHVFVAEVVGVRERPLGLQDDLCEQLVVLGSGHELGELGLCGGVLHVAKAARVDPHGPLLFERRRHNRRYVNYAQQARSYH</sequence>